<dbReference type="EMBL" id="CAJVPV010014015">
    <property type="protein sequence ID" value="CAG8681838.1"/>
    <property type="molecule type" value="Genomic_DNA"/>
</dbReference>
<sequence>LDDEKFQSPDSVSCGRLHGIWRVRNLDRCAMLRHGANVISTGGSVIFIGPSNTPCVWVKFKKTKDNYKEGQAIGELFLLDKRYPTYSMKKAKFTDYDIETADYDNRMADMIDYV</sequence>
<evidence type="ECO:0000313" key="1">
    <source>
        <dbReference type="EMBL" id="CAG8681838.1"/>
    </source>
</evidence>
<keyword evidence="2" id="KW-1185">Reference proteome</keyword>
<accession>A0A9N9EKU1</accession>
<reference evidence="1" key="1">
    <citation type="submission" date="2021-06" db="EMBL/GenBank/DDBJ databases">
        <authorList>
            <person name="Kallberg Y."/>
            <person name="Tangrot J."/>
            <person name="Rosling A."/>
        </authorList>
    </citation>
    <scope>NUCLEOTIDE SEQUENCE</scope>
    <source>
        <strain evidence="1">CL551</strain>
    </source>
</reference>
<organism evidence="1 2">
    <name type="scientific">Acaulospora morrowiae</name>
    <dbReference type="NCBI Taxonomy" id="94023"/>
    <lineage>
        <taxon>Eukaryota</taxon>
        <taxon>Fungi</taxon>
        <taxon>Fungi incertae sedis</taxon>
        <taxon>Mucoromycota</taxon>
        <taxon>Glomeromycotina</taxon>
        <taxon>Glomeromycetes</taxon>
        <taxon>Diversisporales</taxon>
        <taxon>Acaulosporaceae</taxon>
        <taxon>Acaulospora</taxon>
    </lineage>
</organism>
<protein>
    <submittedName>
        <fullName evidence="1">1043_t:CDS:1</fullName>
    </submittedName>
</protein>
<dbReference type="Proteomes" id="UP000789342">
    <property type="component" value="Unassembled WGS sequence"/>
</dbReference>
<gene>
    <name evidence="1" type="ORF">AMORRO_LOCUS11283</name>
</gene>
<evidence type="ECO:0000313" key="2">
    <source>
        <dbReference type="Proteomes" id="UP000789342"/>
    </source>
</evidence>
<dbReference type="AlphaFoldDB" id="A0A9N9EKU1"/>
<proteinExistence type="predicted"/>
<feature type="non-terminal residue" evidence="1">
    <location>
        <position position="114"/>
    </location>
</feature>
<name>A0A9N9EKU1_9GLOM</name>
<comment type="caution">
    <text evidence="1">The sequence shown here is derived from an EMBL/GenBank/DDBJ whole genome shotgun (WGS) entry which is preliminary data.</text>
</comment>